<reference evidence="1 2" key="1">
    <citation type="journal article" date="2012" name="Genome Biol.">
        <title>Genome and low-iron response of an oceanic diatom adapted to chronic iron limitation.</title>
        <authorList>
            <person name="Lommer M."/>
            <person name="Specht M."/>
            <person name="Roy A.S."/>
            <person name="Kraemer L."/>
            <person name="Andreson R."/>
            <person name="Gutowska M.A."/>
            <person name="Wolf J."/>
            <person name="Bergner S.V."/>
            <person name="Schilhabel M.B."/>
            <person name="Klostermeier U.C."/>
            <person name="Beiko R.G."/>
            <person name="Rosenstiel P."/>
            <person name="Hippler M."/>
            <person name="Laroche J."/>
        </authorList>
    </citation>
    <scope>NUCLEOTIDE SEQUENCE [LARGE SCALE GENOMIC DNA]</scope>
    <source>
        <strain evidence="1 2">CCMP1005</strain>
    </source>
</reference>
<gene>
    <name evidence="1" type="ORF">THAOC_19704</name>
</gene>
<accession>K0S564</accession>
<evidence type="ECO:0000313" key="1">
    <source>
        <dbReference type="EMBL" id="EJK60014.1"/>
    </source>
</evidence>
<comment type="caution">
    <text evidence="1">The sequence shown here is derived from an EMBL/GenBank/DDBJ whole genome shotgun (WGS) entry which is preliminary data.</text>
</comment>
<feature type="non-terminal residue" evidence="1">
    <location>
        <position position="51"/>
    </location>
</feature>
<evidence type="ECO:0000313" key="2">
    <source>
        <dbReference type="Proteomes" id="UP000266841"/>
    </source>
</evidence>
<dbReference type="Proteomes" id="UP000266841">
    <property type="component" value="Unassembled WGS sequence"/>
</dbReference>
<dbReference type="InterPro" id="IPR006597">
    <property type="entry name" value="Sel1-like"/>
</dbReference>
<sequence>MIQKRVDAGDPVAMYFLGSQYQAGLLGLEKDVTRAVELYERAAELSFEGAH</sequence>
<dbReference type="Pfam" id="PF08238">
    <property type="entry name" value="Sel1"/>
    <property type="match status" value="1"/>
</dbReference>
<dbReference type="SMART" id="SM00671">
    <property type="entry name" value="SEL1"/>
    <property type="match status" value="1"/>
</dbReference>
<dbReference type="Gene3D" id="1.25.40.10">
    <property type="entry name" value="Tetratricopeptide repeat domain"/>
    <property type="match status" value="1"/>
</dbReference>
<dbReference type="SUPFAM" id="SSF81901">
    <property type="entry name" value="HCP-like"/>
    <property type="match status" value="1"/>
</dbReference>
<proteinExistence type="predicted"/>
<dbReference type="OrthoDB" id="2384430at2759"/>
<keyword evidence="2" id="KW-1185">Reference proteome</keyword>
<dbReference type="InterPro" id="IPR011990">
    <property type="entry name" value="TPR-like_helical_dom_sf"/>
</dbReference>
<organism evidence="1 2">
    <name type="scientific">Thalassiosira oceanica</name>
    <name type="common">Marine diatom</name>
    <dbReference type="NCBI Taxonomy" id="159749"/>
    <lineage>
        <taxon>Eukaryota</taxon>
        <taxon>Sar</taxon>
        <taxon>Stramenopiles</taxon>
        <taxon>Ochrophyta</taxon>
        <taxon>Bacillariophyta</taxon>
        <taxon>Coscinodiscophyceae</taxon>
        <taxon>Thalassiosirophycidae</taxon>
        <taxon>Thalassiosirales</taxon>
        <taxon>Thalassiosiraceae</taxon>
        <taxon>Thalassiosira</taxon>
    </lineage>
</organism>
<dbReference type="EMBL" id="AGNL01021783">
    <property type="protein sequence ID" value="EJK60014.1"/>
    <property type="molecule type" value="Genomic_DNA"/>
</dbReference>
<protein>
    <recommendedName>
        <fullName evidence="3">Sel1 repeat family protein</fullName>
    </recommendedName>
</protein>
<evidence type="ECO:0008006" key="3">
    <source>
        <dbReference type="Google" id="ProtNLM"/>
    </source>
</evidence>
<dbReference type="AlphaFoldDB" id="K0S564"/>
<name>K0S564_THAOC</name>